<accession>A0A419SJ47</accession>
<proteinExistence type="inferred from homology"/>
<dbReference type="AlphaFoldDB" id="A0A419SJ47"/>
<comment type="catalytic activity">
    <reaction evidence="12">
        <text>ssDNA + n NTP = ssDNA/pppN(pN)n-1 hybrid + (n-1) diphosphate.</text>
        <dbReference type="EC" id="2.7.7.101"/>
    </reaction>
</comment>
<dbReference type="SUPFAM" id="SSF48024">
    <property type="entry name" value="N-terminal domain of DnaB helicase"/>
    <property type="match status" value="1"/>
</dbReference>
<evidence type="ECO:0000256" key="10">
    <source>
        <dbReference type="ARBA" id="ARBA00023125"/>
    </source>
</evidence>
<dbReference type="Pfam" id="PF08275">
    <property type="entry name" value="DNAG_N"/>
    <property type="match status" value="1"/>
</dbReference>
<keyword evidence="7 12" id="KW-0863">Zinc-finger</keyword>
<dbReference type="InterPro" id="IPR019475">
    <property type="entry name" value="DNA_primase_DnaB-bd"/>
</dbReference>
<dbReference type="GO" id="GO:1990077">
    <property type="term" value="C:primosome complex"/>
    <property type="evidence" value="ECO:0007669"/>
    <property type="project" value="UniProtKB-KW"/>
</dbReference>
<keyword evidence="2 12" id="KW-0639">Primosome</keyword>
<dbReference type="InterPro" id="IPR013264">
    <property type="entry name" value="DNAG_N"/>
</dbReference>
<dbReference type="Gene3D" id="3.40.1360.10">
    <property type="match status" value="1"/>
</dbReference>
<evidence type="ECO:0000256" key="9">
    <source>
        <dbReference type="ARBA" id="ARBA00022842"/>
    </source>
</evidence>
<sequence length="611" mass="70146">MTAARFPEEWLDQVRNSFNIVDFIGQYVQLRKSGRSFMGLCPFHSEKTPSFSVLEEKQIFHCFGCSEGGNLFTFLMKLEELTFPEAVIHLADSAGIRLPEGYLQNRMETEQQQSKQRMFSAYELVVKLYHYLLFKTDYGKAARRYLSERGIDQETAEQFQIGYAPDSWEFVTDFFEKRDYDHSLLQQAGLLGKREYDQKPFDLFRNRLMFPIADTQGRVIAFGGRILGDEQPKYINSPEHQLFNKSHILFNFYRSRREIRKKRQAVLFEGYMDAIAAWQAGVHNGVASLGTSLTETQATLLKRNADQVIICYDADSAGIDAAMKAAEVLLSVNCQVKVVSLGEGLDPDDYIQRYGATKFQLKIEEAATVTSFKMEYLRKQFDLSDEAQRMNYIQAALEQIASLPNAVERDHYLRFLSEEFNYSLDALKQEQRKIYFQQKKAGNRDKVAGKWNNSINNGTHVPVRSLLPAYHNAEKKLISLMLHDEKWAEDIMQRVGGNFNVDEFAALAAHLYSFYSVGNTSNPSKFISELEDEKLIQLASQLALEGSDDITTSKEEISDYIHQVLSYPVWRQIDSLKDEQRRLEKLGDNLKAAQVGIEIHHLIKSLKPLST</sequence>
<dbReference type="InterPro" id="IPR037068">
    <property type="entry name" value="DNA_primase_core_N_sf"/>
</dbReference>
<dbReference type="GO" id="GO:0008270">
    <property type="term" value="F:zinc ion binding"/>
    <property type="evidence" value="ECO:0007669"/>
    <property type="project" value="UniProtKB-UniRule"/>
</dbReference>
<dbReference type="GO" id="GO:0005524">
    <property type="term" value="F:ATP binding"/>
    <property type="evidence" value="ECO:0007669"/>
    <property type="project" value="InterPro"/>
</dbReference>
<evidence type="ECO:0000256" key="2">
    <source>
        <dbReference type="ARBA" id="ARBA00022515"/>
    </source>
</evidence>
<keyword evidence="17" id="KW-1185">Reference proteome</keyword>
<dbReference type="Pfam" id="PF13155">
    <property type="entry name" value="Toprim_2"/>
    <property type="match status" value="1"/>
</dbReference>
<comment type="function">
    <text evidence="12 13">RNA polymerase that catalyzes the synthesis of short RNA molecules used as primers for DNA polymerase during DNA replication.</text>
</comment>
<comment type="subunit">
    <text evidence="12">Monomer. Interacts with DnaB.</text>
</comment>
<dbReference type="FunFam" id="3.90.980.10:FF:000001">
    <property type="entry name" value="DNA primase"/>
    <property type="match status" value="1"/>
</dbReference>
<dbReference type="Gene3D" id="3.90.580.10">
    <property type="entry name" value="Zinc finger, CHC2-type domain"/>
    <property type="match status" value="1"/>
</dbReference>
<evidence type="ECO:0000313" key="16">
    <source>
        <dbReference type="EMBL" id="RKD24015.1"/>
    </source>
</evidence>
<dbReference type="SMART" id="SM00400">
    <property type="entry name" value="ZnF_CHCC"/>
    <property type="match status" value="1"/>
</dbReference>
<feature type="domain" description="Toprim" evidence="15">
    <location>
        <begin position="263"/>
        <end position="344"/>
    </location>
</feature>
<comment type="domain">
    <text evidence="12">Contains an N-terminal zinc-binding domain, a central core domain that contains the primase activity, and a C-terminal DnaB-binding domain.</text>
</comment>
<evidence type="ECO:0000256" key="1">
    <source>
        <dbReference type="ARBA" id="ARBA00022478"/>
    </source>
</evidence>
<dbReference type="InterPro" id="IPR006171">
    <property type="entry name" value="TOPRIM_dom"/>
</dbReference>
<dbReference type="InterPro" id="IPR034151">
    <property type="entry name" value="TOPRIM_DnaG_bac"/>
</dbReference>
<evidence type="ECO:0000313" key="17">
    <source>
        <dbReference type="Proteomes" id="UP000284219"/>
    </source>
</evidence>
<keyword evidence="6 12" id="KW-0479">Metal-binding</keyword>
<organism evidence="16 17">
    <name type="scientific">Ammoniphilus oxalaticus</name>
    <dbReference type="NCBI Taxonomy" id="66863"/>
    <lineage>
        <taxon>Bacteria</taxon>
        <taxon>Bacillati</taxon>
        <taxon>Bacillota</taxon>
        <taxon>Bacilli</taxon>
        <taxon>Bacillales</taxon>
        <taxon>Paenibacillaceae</taxon>
        <taxon>Aneurinibacillus group</taxon>
        <taxon>Ammoniphilus</taxon>
    </lineage>
</organism>
<keyword evidence="9" id="KW-0460">Magnesium</keyword>
<dbReference type="Gene3D" id="3.90.980.10">
    <property type="entry name" value="DNA primase, catalytic core, N-terminal domain"/>
    <property type="match status" value="1"/>
</dbReference>
<keyword evidence="1 12" id="KW-0240">DNA-directed RNA polymerase</keyword>
<dbReference type="Pfam" id="PF10410">
    <property type="entry name" value="DnaB_bind"/>
    <property type="match status" value="1"/>
</dbReference>
<evidence type="ECO:0000256" key="13">
    <source>
        <dbReference type="PIRNR" id="PIRNR002811"/>
    </source>
</evidence>
<dbReference type="EMBL" id="MCHY01000008">
    <property type="protein sequence ID" value="RKD24015.1"/>
    <property type="molecule type" value="Genomic_DNA"/>
</dbReference>
<dbReference type="InterPro" id="IPR036185">
    <property type="entry name" value="DNA_heli_DnaB-like_N_sf"/>
</dbReference>
<protein>
    <recommendedName>
        <fullName evidence="12 13">DNA primase</fullName>
        <ecNumber evidence="12">2.7.7.101</ecNumber>
    </recommendedName>
</protein>
<keyword evidence="3 12" id="KW-0808">Transferase</keyword>
<dbReference type="InterPro" id="IPR006295">
    <property type="entry name" value="DNA_primase_DnaG"/>
</dbReference>
<evidence type="ECO:0000256" key="7">
    <source>
        <dbReference type="ARBA" id="ARBA00022771"/>
    </source>
</evidence>
<keyword evidence="8 12" id="KW-0862">Zinc</keyword>
<dbReference type="Gene3D" id="1.10.860.10">
    <property type="entry name" value="DNAb Helicase, Chain A"/>
    <property type="match status" value="1"/>
</dbReference>
<dbReference type="PANTHER" id="PTHR30313">
    <property type="entry name" value="DNA PRIMASE"/>
    <property type="match status" value="1"/>
</dbReference>
<dbReference type="GO" id="GO:0005737">
    <property type="term" value="C:cytoplasm"/>
    <property type="evidence" value="ECO:0007669"/>
    <property type="project" value="TreeGrafter"/>
</dbReference>
<dbReference type="NCBIfam" id="TIGR01391">
    <property type="entry name" value="dnaG"/>
    <property type="match status" value="1"/>
</dbReference>
<evidence type="ECO:0000256" key="3">
    <source>
        <dbReference type="ARBA" id="ARBA00022679"/>
    </source>
</evidence>
<keyword evidence="5 12" id="KW-0235">DNA replication</keyword>
<reference evidence="16 17" key="1">
    <citation type="submission" date="2016-08" db="EMBL/GenBank/DDBJ databases">
        <title>Novel Firmicute Genomes.</title>
        <authorList>
            <person name="Poppleton D.I."/>
            <person name="Gribaldo S."/>
        </authorList>
    </citation>
    <scope>NUCLEOTIDE SEQUENCE [LARGE SCALE GENOMIC DNA]</scope>
    <source>
        <strain evidence="16 17">RAOx-1</strain>
    </source>
</reference>
<dbReference type="Proteomes" id="UP000284219">
    <property type="component" value="Unassembled WGS sequence"/>
</dbReference>
<evidence type="ECO:0000256" key="5">
    <source>
        <dbReference type="ARBA" id="ARBA00022705"/>
    </source>
</evidence>
<dbReference type="InterPro" id="IPR002694">
    <property type="entry name" value="Znf_CHC2"/>
</dbReference>
<evidence type="ECO:0000256" key="8">
    <source>
        <dbReference type="ARBA" id="ARBA00022833"/>
    </source>
</evidence>
<dbReference type="FunFam" id="3.90.580.10:FF:000001">
    <property type="entry name" value="DNA primase"/>
    <property type="match status" value="1"/>
</dbReference>
<dbReference type="FunFam" id="3.40.1360.10:FF:000002">
    <property type="entry name" value="DNA primase"/>
    <property type="match status" value="1"/>
</dbReference>
<dbReference type="GO" id="GO:0003677">
    <property type="term" value="F:DNA binding"/>
    <property type="evidence" value="ECO:0007669"/>
    <property type="project" value="UniProtKB-KW"/>
</dbReference>
<dbReference type="RefSeq" id="WP_120189252.1">
    <property type="nucleotide sequence ID" value="NZ_MCHY01000008.1"/>
</dbReference>
<dbReference type="SUPFAM" id="SSF56731">
    <property type="entry name" value="DNA primase core"/>
    <property type="match status" value="1"/>
</dbReference>
<keyword evidence="11 12" id="KW-0804">Transcription</keyword>
<dbReference type="InterPro" id="IPR030846">
    <property type="entry name" value="DnaG_bac"/>
</dbReference>
<dbReference type="SMART" id="SM00493">
    <property type="entry name" value="TOPRIM"/>
    <property type="match status" value="1"/>
</dbReference>
<keyword evidence="10 12" id="KW-0238">DNA-binding</keyword>
<evidence type="ECO:0000256" key="14">
    <source>
        <dbReference type="PIRSR" id="PIRSR002811-1"/>
    </source>
</evidence>
<evidence type="ECO:0000256" key="11">
    <source>
        <dbReference type="ARBA" id="ARBA00023163"/>
    </source>
</evidence>
<dbReference type="PIRSF" id="PIRSF002811">
    <property type="entry name" value="DnaG"/>
    <property type="match status" value="1"/>
</dbReference>
<gene>
    <name evidence="12" type="primary">dnaG</name>
    <name evidence="16" type="ORF">BEP19_06245</name>
</gene>
<dbReference type="GO" id="GO:0003678">
    <property type="term" value="F:DNA helicase activity"/>
    <property type="evidence" value="ECO:0007669"/>
    <property type="project" value="InterPro"/>
</dbReference>
<feature type="zinc finger region" description="CHC2-type" evidence="12 14">
    <location>
        <begin position="41"/>
        <end position="65"/>
    </location>
</feature>
<dbReference type="HAMAP" id="MF_00974">
    <property type="entry name" value="DNA_primase_DnaG"/>
    <property type="match status" value="1"/>
</dbReference>
<dbReference type="Pfam" id="PF01807">
    <property type="entry name" value="Zn_ribbon_DnaG"/>
    <property type="match status" value="1"/>
</dbReference>
<name>A0A419SJ47_9BACL</name>
<evidence type="ECO:0000256" key="4">
    <source>
        <dbReference type="ARBA" id="ARBA00022695"/>
    </source>
</evidence>
<evidence type="ECO:0000259" key="15">
    <source>
        <dbReference type="PROSITE" id="PS50880"/>
    </source>
</evidence>
<keyword evidence="4 12" id="KW-0548">Nucleotidyltransferase</keyword>
<dbReference type="OrthoDB" id="9803773at2"/>
<dbReference type="InterPro" id="IPR016136">
    <property type="entry name" value="DNA_helicase_N/primase_C"/>
</dbReference>
<dbReference type="GO" id="GO:0000428">
    <property type="term" value="C:DNA-directed RNA polymerase complex"/>
    <property type="evidence" value="ECO:0007669"/>
    <property type="project" value="UniProtKB-KW"/>
</dbReference>
<comment type="similarity">
    <text evidence="12 13">Belongs to the DnaG primase family.</text>
</comment>
<dbReference type="PROSITE" id="PS50880">
    <property type="entry name" value="TOPRIM"/>
    <property type="match status" value="1"/>
</dbReference>
<evidence type="ECO:0000256" key="12">
    <source>
        <dbReference type="HAMAP-Rule" id="MF_00974"/>
    </source>
</evidence>
<dbReference type="InterPro" id="IPR036977">
    <property type="entry name" value="DNA_primase_Znf_CHC2"/>
</dbReference>
<dbReference type="EC" id="2.7.7.101" evidence="12"/>
<dbReference type="GO" id="GO:0006269">
    <property type="term" value="P:DNA replication, synthesis of primer"/>
    <property type="evidence" value="ECO:0007669"/>
    <property type="project" value="UniProtKB-UniRule"/>
</dbReference>
<comment type="caution">
    <text evidence="16">The sequence shown here is derived from an EMBL/GenBank/DDBJ whole genome shotgun (WGS) entry which is preliminary data.</text>
</comment>
<comment type="cofactor">
    <cofactor evidence="12 13 14">
        <name>Zn(2+)</name>
        <dbReference type="ChEBI" id="CHEBI:29105"/>
    </cofactor>
    <text evidence="12 13 14">Binds 1 zinc ion per monomer.</text>
</comment>
<dbReference type="PANTHER" id="PTHR30313:SF2">
    <property type="entry name" value="DNA PRIMASE"/>
    <property type="match status" value="1"/>
</dbReference>
<dbReference type="SUPFAM" id="SSF57783">
    <property type="entry name" value="Zinc beta-ribbon"/>
    <property type="match status" value="1"/>
</dbReference>
<dbReference type="GO" id="GO:0003899">
    <property type="term" value="F:DNA-directed RNA polymerase activity"/>
    <property type="evidence" value="ECO:0007669"/>
    <property type="project" value="UniProtKB-UniRule"/>
</dbReference>
<dbReference type="CDD" id="cd03364">
    <property type="entry name" value="TOPRIM_DnaG_primases"/>
    <property type="match status" value="1"/>
</dbReference>
<evidence type="ECO:0000256" key="6">
    <source>
        <dbReference type="ARBA" id="ARBA00022723"/>
    </source>
</evidence>
<dbReference type="InterPro" id="IPR050219">
    <property type="entry name" value="DnaG_primase"/>
</dbReference>